<dbReference type="FunFam" id="3.30.70.580:FF:000001">
    <property type="entry name" value="tRNA pseudouridine synthase A"/>
    <property type="match status" value="1"/>
</dbReference>
<sequence length="278" mass="29762">MRIRIDLAYDGGDFHGWAGQPGLRTVQGELQQALATVLRVPSVAVVCAGRTDTGVHARGQVVHVDVDPEALAVAAGRSGEPPLEALLRRLNGILDPDVRVRAVAEAAPGFDARFSALWRRYVYRVCDDPAGLDPLVRSHVLAWPRPLSLEALNEASALLVGHHDFASFCKKREGATTIRTLLELSWVRTEPGVLEATVVADAFCHSMVRALVGCLLAVGEGRRPVAWAEEVLAAGRRDPAVAVVHAHGLTLEEVGYPADAELAGRADQTRAKRGAPHG</sequence>
<evidence type="ECO:0000256" key="1">
    <source>
        <dbReference type="ARBA" id="ARBA00009375"/>
    </source>
</evidence>
<dbReference type="FunFam" id="3.30.70.660:FF:000003">
    <property type="entry name" value="tRNA pseudouridine synthase A"/>
    <property type="match status" value="1"/>
</dbReference>
<keyword evidence="3 4" id="KW-0413">Isomerase</keyword>
<dbReference type="PANTHER" id="PTHR11142">
    <property type="entry name" value="PSEUDOURIDYLATE SYNTHASE"/>
    <property type="match status" value="1"/>
</dbReference>
<evidence type="ECO:0000256" key="7">
    <source>
        <dbReference type="RuleBase" id="RU003792"/>
    </source>
</evidence>
<gene>
    <name evidence="4" type="primary">truA</name>
    <name evidence="9" type="ORF">FB382_000384</name>
</gene>
<feature type="active site" description="Nucleophile" evidence="4 5">
    <location>
        <position position="52"/>
    </location>
</feature>
<keyword evidence="2 4" id="KW-0819">tRNA processing</keyword>
<dbReference type="InterPro" id="IPR020094">
    <property type="entry name" value="TruA/RsuA/RluB/E/F_N"/>
</dbReference>
<dbReference type="Pfam" id="PF01416">
    <property type="entry name" value="PseudoU_synth_1"/>
    <property type="match status" value="1"/>
</dbReference>
<accession>A0A7W3P857</accession>
<organism evidence="9 10">
    <name type="scientific">Nocardioides ginsengisegetis</name>
    <dbReference type="NCBI Taxonomy" id="661491"/>
    <lineage>
        <taxon>Bacteria</taxon>
        <taxon>Bacillati</taxon>
        <taxon>Actinomycetota</taxon>
        <taxon>Actinomycetes</taxon>
        <taxon>Propionibacteriales</taxon>
        <taxon>Nocardioidaceae</taxon>
        <taxon>Nocardioides</taxon>
    </lineage>
</organism>
<comment type="caution">
    <text evidence="9">The sequence shown here is derived from an EMBL/GenBank/DDBJ whole genome shotgun (WGS) entry which is preliminary data.</text>
</comment>
<evidence type="ECO:0000256" key="4">
    <source>
        <dbReference type="HAMAP-Rule" id="MF_00171"/>
    </source>
</evidence>
<dbReference type="InterPro" id="IPR020103">
    <property type="entry name" value="PsdUridine_synth_cat_dom_sf"/>
</dbReference>
<dbReference type="HAMAP" id="MF_00171">
    <property type="entry name" value="TruA"/>
    <property type="match status" value="1"/>
</dbReference>
<dbReference type="GO" id="GO:0003723">
    <property type="term" value="F:RNA binding"/>
    <property type="evidence" value="ECO:0007669"/>
    <property type="project" value="InterPro"/>
</dbReference>
<dbReference type="GO" id="GO:0160147">
    <property type="term" value="F:tRNA pseudouridine(38-40) synthase activity"/>
    <property type="evidence" value="ECO:0007669"/>
    <property type="project" value="UniProtKB-EC"/>
</dbReference>
<dbReference type="PANTHER" id="PTHR11142:SF0">
    <property type="entry name" value="TRNA PSEUDOURIDINE SYNTHASE-LIKE 1"/>
    <property type="match status" value="1"/>
</dbReference>
<dbReference type="GO" id="GO:0031119">
    <property type="term" value="P:tRNA pseudouridine synthesis"/>
    <property type="evidence" value="ECO:0007669"/>
    <property type="project" value="UniProtKB-UniRule"/>
</dbReference>
<evidence type="ECO:0000313" key="10">
    <source>
        <dbReference type="Proteomes" id="UP000580910"/>
    </source>
</evidence>
<dbReference type="Gene3D" id="3.30.70.660">
    <property type="entry name" value="Pseudouridine synthase I, catalytic domain, C-terminal subdomain"/>
    <property type="match status" value="1"/>
</dbReference>
<name>A0A7W3P857_9ACTN</name>
<evidence type="ECO:0000256" key="5">
    <source>
        <dbReference type="PIRSR" id="PIRSR001430-1"/>
    </source>
</evidence>
<comment type="catalytic activity">
    <reaction evidence="4 7">
        <text>uridine(38/39/40) in tRNA = pseudouridine(38/39/40) in tRNA</text>
        <dbReference type="Rhea" id="RHEA:22376"/>
        <dbReference type="Rhea" id="RHEA-COMP:10085"/>
        <dbReference type="Rhea" id="RHEA-COMP:10087"/>
        <dbReference type="ChEBI" id="CHEBI:65314"/>
        <dbReference type="ChEBI" id="CHEBI:65315"/>
        <dbReference type="EC" id="5.4.99.12"/>
    </reaction>
</comment>
<reference evidence="9 10" key="1">
    <citation type="submission" date="2020-07" db="EMBL/GenBank/DDBJ databases">
        <title>Sequencing the genomes of 1000 actinobacteria strains.</title>
        <authorList>
            <person name="Klenk H.-P."/>
        </authorList>
    </citation>
    <scope>NUCLEOTIDE SEQUENCE [LARGE SCALE GENOMIC DNA]</scope>
    <source>
        <strain evidence="9 10">DSM 21349</strain>
    </source>
</reference>
<dbReference type="RefSeq" id="WP_182536300.1">
    <property type="nucleotide sequence ID" value="NZ_JACGXA010000001.1"/>
</dbReference>
<dbReference type="Proteomes" id="UP000580910">
    <property type="component" value="Unassembled WGS sequence"/>
</dbReference>
<evidence type="ECO:0000256" key="3">
    <source>
        <dbReference type="ARBA" id="ARBA00023235"/>
    </source>
</evidence>
<dbReference type="InterPro" id="IPR001406">
    <property type="entry name" value="PsdUridine_synth_TruA"/>
</dbReference>
<dbReference type="CDD" id="cd02570">
    <property type="entry name" value="PseudoU_synth_EcTruA"/>
    <property type="match status" value="1"/>
</dbReference>
<comment type="caution">
    <text evidence="4">Lacks conserved residue(s) required for the propagation of feature annotation.</text>
</comment>
<dbReference type="InterPro" id="IPR020095">
    <property type="entry name" value="PsdUridine_synth_TruA_C"/>
</dbReference>
<evidence type="ECO:0000256" key="6">
    <source>
        <dbReference type="PIRSR" id="PIRSR001430-2"/>
    </source>
</evidence>
<evidence type="ECO:0000313" key="9">
    <source>
        <dbReference type="EMBL" id="MBA8802093.1"/>
    </source>
</evidence>
<keyword evidence="10" id="KW-1185">Reference proteome</keyword>
<evidence type="ECO:0000256" key="2">
    <source>
        <dbReference type="ARBA" id="ARBA00022694"/>
    </source>
</evidence>
<dbReference type="InterPro" id="IPR020097">
    <property type="entry name" value="PsdUridine_synth_TruA_a/b_dom"/>
</dbReference>
<dbReference type="EC" id="5.4.99.12" evidence="4"/>
<dbReference type="NCBIfam" id="TIGR00071">
    <property type="entry name" value="hisT_truA"/>
    <property type="match status" value="1"/>
</dbReference>
<feature type="domain" description="Pseudouridine synthase I TruA alpha/beta" evidence="8">
    <location>
        <begin position="155"/>
        <end position="257"/>
    </location>
</feature>
<comment type="similarity">
    <text evidence="1 4 7">Belongs to the tRNA pseudouridine synthase TruA family.</text>
</comment>
<proteinExistence type="inferred from homology"/>
<dbReference type="EMBL" id="JACGXA010000001">
    <property type="protein sequence ID" value="MBA8802093.1"/>
    <property type="molecule type" value="Genomic_DNA"/>
</dbReference>
<dbReference type="Gene3D" id="3.30.70.580">
    <property type="entry name" value="Pseudouridine synthase I, catalytic domain, N-terminal subdomain"/>
    <property type="match status" value="1"/>
</dbReference>
<dbReference type="SUPFAM" id="SSF55120">
    <property type="entry name" value="Pseudouridine synthase"/>
    <property type="match status" value="1"/>
</dbReference>
<feature type="binding site" evidence="4 6">
    <location>
        <position position="121"/>
    </location>
    <ligand>
        <name>substrate</name>
    </ligand>
</feature>
<evidence type="ECO:0000259" key="8">
    <source>
        <dbReference type="Pfam" id="PF01416"/>
    </source>
</evidence>
<dbReference type="AlphaFoldDB" id="A0A7W3P857"/>
<comment type="function">
    <text evidence="4">Formation of pseudouridine at positions 38, 39 and 40 in the anticodon stem and loop of transfer RNAs.</text>
</comment>
<dbReference type="PIRSF" id="PIRSF001430">
    <property type="entry name" value="tRNA_psdUrid_synth"/>
    <property type="match status" value="1"/>
</dbReference>
<comment type="subunit">
    <text evidence="4">Homodimer.</text>
</comment>
<protein>
    <recommendedName>
        <fullName evidence="4">tRNA pseudouridine synthase A</fullName>
        <ecNumber evidence="4">5.4.99.12</ecNumber>
    </recommendedName>
    <alternativeName>
        <fullName evidence="4">tRNA pseudouridine(38-40) synthase</fullName>
    </alternativeName>
    <alternativeName>
        <fullName evidence="4">tRNA pseudouridylate synthase I</fullName>
    </alternativeName>
    <alternativeName>
        <fullName evidence="4">tRNA-uridine isomerase I</fullName>
    </alternativeName>
</protein>